<accession>A0A915YDJ5</accession>
<dbReference type="EMBL" id="AP026867">
    <property type="protein sequence ID" value="BDS11132.1"/>
    <property type="molecule type" value="Genomic_DNA"/>
</dbReference>
<keyword evidence="1" id="KW-1133">Transmembrane helix</keyword>
<feature type="transmembrane region" description="Helical" evidence="1">
    <location>
        <begin position="81"/>
        <end position="98"/>
    </location>
</feature>
<reference evidence="2" key="1">
    <citation type="submission" date="2022-09" db="EMBL/GenBank/DDBJ databases">
        <title>Aureispira anguillicida sp. nov., isolated from Leptocephalus of Japanese eel Anguilla japonica.</title>
        <authorList>
            <person name="Yuasa K."/>
            <person name="Mekata T."/>
            <person name="Ikunari K."/>
        </authorList>
    </citation>
    <scope>NUCLEOTIDE SEQUENCE</scope>
    <source>
        <strain evidence="2">EL160426</strain>
    </source>
</reference>
<keyword evidence="1" id="KW-0472">Membrane</keyword>
<organism evidence="2 3">
    <name type="scientific">Aureispira anguillae</name>
    <dbReference type="NCBI Taxonomy" id="2864201"/>
    <lineage>
        <taxon>Bacteria</taxon>
        <taxon>Pseudomonadati</taxon>
        <taxon>Bacteroidota</taxon>
        <taxon>Saprospiria</taxon>
        <taxon>Saprospirales</taxon>
        <taxon>Saprospiraceae</taxon>
        <taxon>Aureispira</taxon>
    </lineage>
</organism>
<sequence>MIEFLFHLSAMSVMPFWLMMIAFPNVKICNKIIQSPWIIMPPTVCYLMALLPNLATSVLVFQDPTAQSVALLMGKPWGATLFWAYAGAFDLFVGRWIFLDYKKEEISHWWVAPILFICIFFGPLAFTLYGLLKGLFYYKNKLSKDV</sequence>
<evidence type="ECO:0000313" key="3">
    <source>
        <dbReference type="Proteomes" id="UP001060919"/>
    </source>
</evidence>
<protein>
    <submittedName>
        <fullName evidence="2">ABA4-like family protein</fullName>
    </submittedName>
</protein>
<feature type="transmembrane region" description="Helical" evidence="1">
    <location>
        <begin position="110"/>
        <end position="132"/>
    </location>
</feature>
<feature type="transmembrane region" description="Helical" evidence="1">
    <location>
        <begin position="6"/>
        <end position="26"/>
    </location>
</feature>
<keyword evidence="1" id="KW-0812">Transmembrane</keyword>
<evidence type="ECO:0000313" key="2">
    <source>
        <dbReference type="EMBL" id="BDS11132.1"/>
    </source>
</evidence>
<proteinExistence type="predicted"/>
<dbReference type="Proteomes" id="UP001060919">
    <property type="component" value="Chromosome"/>
</dbReference>
<gene>
    <name evidence="2" type="ORF">AsAng_0018430</name>
</gene>
<dbReference type="Pfam" id="PF14108">
    <property type="entry name" value="ABA4-like"/>
    <property type="match status" value="1"/>
</dbReference>
<dbReference type="AlphaFoldDB" id="A0A915YDJ5"/>
<dbReference type="RefSeq" id="WP_264792338.1">
    <property type="nucleotide sequence ID" value="NZ_AP026867.1"/>
</dbReference>
<feature type="transmembrane region" description="Helical" evidence="1">
    <location>
        <begin position="38"/>
        <end position="61"/>
    </location>
</feature>
<keyword evidence="3" id="KW-1185">Reference proteome</keyword>
<name>A0A915YDJ5_9BACT</name>
<dbReference type="KEGG" id="aup:AsAng_0018430"/>
<dbReference type="InterPro" id="IPR025461">
    <property type="entry name" value="ABA4-like"/>
</dbReference>
<evidence type="ECO:0000256" key="1">
    <source>
        <dbReference type="SAM" id="Phobius"/>
    </source>
</evidence>